<feature type="domain" description="Histidine kinase N-terminal 7TM region" evidence="2">
    <location>
        <begin position="12"/>
        <end position="119"/>
    </location>
</feature>
<proteinExistence type="predicted"/>
<keyword evidence="1" id="KW-0812">Transmembrane</keyword>
<keyword evidence="1" id="KW-1133">Transmembrane helix</keyword>
<dbReference type="Pfam" id="PF16927">
    <property type="entry name" value="HisKA_7TM"/>
    <property type="match status" value="1"/>
</dbReference>
<feature type="transmembrane region" description="Helical" evidence="1">
    <location>
        <begin position="66"/>
        <end position="87"/>
    </location>
</feature>
<name>A0A382V127_9ZZZZ</name>
<dbReference type="EMBL" id="UINC01148004">
    <property type="protein sequence ID" value="SVD39648.1"/>
    <property type="molecule type" value="Genomic_DNA"/>
</dbReference>
<dbReference type="AlphaFoldDB" id="A0A382V127"/>
<sequence length="122" mass="13946">MNWQFTPYTPFLLITAAACLTLTAIVFRRRRTTGTLATTLLFASVSAWDLTYALELSCSNLPAKTLWANVQYIFISCIPVLCLIFTVQYTNRDRWLPRWVMALLFVEPAVVVFLAWGSDLYP</sequence>
<feature type="transmembrane region" description="Helical" evidence="1">
    <location>
        <begin position="99"/>
        <end position="117"/>
    </location>
</feature>
<evidence type="ECO:0000313" key="3">
    <source>
        <dbReference type="EMBL" id="SVD39648.1"/>
    </source>
</evidence>
<organism evidence="3">
    <name type="scientific">marine metagenome</name>
    <dbReference type="NCBI Taxonomy" id="408172"/>
    <lineage>
        <taxon>unclassified sequences</taxon>
        <taxon>metagenomes</taxon>
        <taxon>ecological metagenomes</taxon>
    </lineage>
</organism>
<dbReference type="InterPro" id="IPR031621">
    <property type="entry name" value="HisKA_7TM"/>
</dbReference>
<accession>A0A382V127</accession>
<protein>
    <recommendedName>
        <fullName evidence="2">Histidine kinase N-terminal 7TM region domain-containing protein</fullName>
    </recommendedName>
</protein>
<keyword evidence="1" id="KW-0472">Membrane</keyword>
<evidence type="ECO:0000259" key="2">
    <source>
        <dbReference type="Pfam" id="PF16927"/>
    </source>
</evidence>
<feature type="transmembrane region" description="Helical" evidence="1">
    <location>
        <begin position="6"/>
        <end position="27"/>
    </location>
</feature>
<feature type="transmembrane region" description="Helical" evidence="1">
    <location>
        <begin position="34"/>
        <end position="54"/>
    </location>
</feature>
<gene>
    <name evidence="3" type="ORF">METZ01_LOCUS392502</name>
</gene>
<evidence type="ECO:0000256" key="1">
    <source>
        <dbReference type="SAM" id="Phobius"/>
    </source>
</evidence>
<feature type="non-terminal residue" evidence="3">
    <location>
        <position position="122"/>
    </location>
</feature>
<reference evidence="3" key="1">
    <citation type="submission" date="2018-05" db="EMBL/GenBank/DDBJ databases">
        <authorList>
            <person name="Lanie J.A."/>
            <person name="Ng W.-L."/>
            <person name="Kazmierczak K.M."/>
            <person name="Andrzejewski T.M."/>
            <person name="Davidsen T.M."/>
            <person name="Wayne K.J."/>
            <person name="Tettelin H."/>
            <person name="Glass J.I."/>
            <person name="Rusch D."/>
            <person name="Podicherti R."/>
            <person name="Tsui H.-C.T."/>
            <person name="Winkler M.E."/>
        </authorList>
    </citation>
    <scope>NUCLEOTIDE SEQUENCE</scope>
</reference>